<feature type="region of interest" description="Disordered" evidence="1">
    <location>
        <begin position="185"/>
        <end position="208"/>
    </location>
</feature>
<evidence type="ECO:0000256" key="1">
    <source>
        <dbReference type="SAM" id="MobiDB-lite"/>
    </source>
</evidence>
<protein>
    <submittedName>
        <fullName evidence="2">Uncharacterized protein</fullName>
    </submittedName>
</protein>
<accession>A8RNC3</accession>
<reference evidence="2 3" key="1">
    <citation type="submission" date="2007-08" db="EMBL/GenBank/DDBJ databases">
        <authorList>
            <person name="Fulton L."/>
            <person name="Clifton S."/>
            <person name="Fulton B."/>
            <person name="Xu J."/>
            <person name="Minx P."/>
            <person name="Pepin K.H."/>
            <person name="Johnson M."/>
            <person name="Thiruvilangam P."/>
            <person name="Bhonagiri V."/>
            <person name="Nash W.E."/>
            <person name="Mardis E.R."/>
            <person name="Wilson R.K."/>
        </authorList>
    </citation>
    <scope>NUCLEOTIDE SEQUENCE [LARGE SCALE GENOMIC DNA]</scope>
    <source>
        <strain evidence="3">ATCC BAA-613 / DSM 15670 / CCUG 46953 / JCM 12243 / WAL 16351</strain>
    </source>
</reference>
<dbReference type="PaxDb" id="411902-CLOBOL_02161"/>
<dbReference type="EMBL" id="ABCC02000022">
    <property type="protein sequence ID" value="EDP17584.1"/>
    <property type="molecule type" value="Genomic_DNA"/>
</dbReference>
<dbReference type="eggNOG" id="ENOG50328TY">
    <property type="taxonomic scope" value="Bacteria"/>
</dbReference>
<comment type="caution">
    <text evidence="2">The sequence shown here is derived from an EMBL/GenBank/DDBJ whole genome shotgun (WGS) entry which is preliminary data.</text>
</comment>
<proteinExistence type="predicted"/>
<dbReference type="HOGENOM" id="CLU_114446_0_0_9"/>
<reference evidence="2 3" key="2">
    <citation type="submission" date="2007-09" db="EMBL/GenBank/DDBJ databases">
        <title>Draft genome sequence of Clostridium bolteae (ATCC BAA-613).</title>
        <authorList>
            <person name="Sudarsanam P."/>
            <person name="Ley R."/>
            <person name="Guruge J."/>
            <person name="Turnbaugh P.J."/>
            <person name="Mahowald M."/>
            <person name="Liep D."/>
            <person name="Gordon J."/>
        </authorList>
    </citation>
    <scope>NUCLEOTIDE SEQUENCE [LARGE SCALE GENOMIC DNA]</scope>
    <source>
        <strain evidence="3">ATCC BAA-613 / DSM 15670 / CCUG 46953 / JCM 12243 / WAL 16351</strain>
    </source>
</reference>
<evidence type="ECO:0000313" key="3">
    <source>
        <dbReference type="Proteomes" id="UP000005396"/>
    </source>
</evidence>
<gene>
    <name evidence="2" type="ORF">CLOBOL_02161</name>
</gene>
<sequence length="208" mass="24005">MLLCDEEYEAMTDERNMMRDEVIDMEESDFYTLANTDRMGIFLICIKNKQGELSGDIVNFYLKEPVAFTGILDLGLKIDTLCAKFQRPMATTEPRFLTAHMKRAYEKRELDKEHIPMKYCTKIQNMASFMALGISACETLIIEIHQRQFSSMQGRIKGKCSGGNGVSFRSALELMRMLREYEYMRNEKNKNGGSNGKTRKEQETVETP</sequence>
<evidence type="ECO:0000313" key="2">
    <source>
        <dbReference type="EMBL" id="EDP17584.1"/>
    </source>
</evidence>
<feature type="compositionally biased region" description="Basic and acidic residues" evidence="1">
    <location>
        <begin position="198"/>
        <end position="208"/>
    </location>
</feature>
<organism evidence="2 3">
    <name type="scientific">Enterocloster bolteae (strain ATCC BAA-613 / DSM 15670 / CCUG 46953 / JCM 12243 / WAL 16351)</name>
    <name type="common">Clostridium bolteae</name>
    <dbReference type="NCBI Taxonomy" id="411902"/>
    <lineage>
        <taxon>Bacteria</taxon>
        <taxon>Bacillati</taxon>
        <taxon>Bacillota</taxon>
        <taxon>Clostridia</taxon>
        <taxon>Lachnospirales</taxon>
        <taxon>Lachnospiraceae</taxon>
        <taxon>Enterocloster</taxon>
    </lineage>
</organism>
<dbReference type="Proteomes" id="UP000005396">
    <property type="component" value="Unassembled WGS sequence"/>
</dbReference>
<dbReference type="AlphaFoldDB" id="A8RNC3"/>
<name>A8RNC3_ENTBW</name>